<name>A0AAV6WFB9_9LAMI</name>
<dbReference type="Proteomes" id="UP000826271">
    <property type="component" value="Unassembled WGS sequence"/>
</dbReference>
<reference evidence="2" key="1">
    <citation type="submission" date="2019-10" db="EMBL/GenBank/DDBJ databases">
        <authorList>
            <person name="Zhang R."/>
            <person name="Pan Y."/>
            <person name="Wang J."/>
            <person name="Ma R."/>
            <person name="Yu S."/>
        </authorList>
    </citation>
    <scope>NUCLEOTIDE SEQUENCE</scope>
    <source>
        <strain evidence="2">LA-IB0</strain>
        <tissue evidence="2">Leaf</tissue>
    </source>
</reference>
<keyword evidence="3" id="KW-1185">Reference proteome</keyword>
<dbReference type="InterPro" id="IPR036047">
    <property type="entry name" value="F-box-like_dom_sf"/>
</dbReference>
<sequence length="382" mass="42120">MASIRLDLSRIHPEPFDHFDRLPDSVILLIFNKIGDVKALGRCCVVSRRFHSLVPQVDTVIVRVDCVISDDDPAGAASASTASDKSRHPISSIFRVFISGLFKPLQSLTQLINPSSRRLASISEEFDNETEQNSVTHHSPTQVLKNFNEIKLLRIELPSGELGVDEGILLKWKADFGSTLDNCVILGASSVVQNMNSSYDCSSACTDNGNNNNNNNNNGVENDNGSIPESFYTNGGLKLRVVWTISSLIAASARHYLLQPIIAEHKTLERLVLTDADGQGVLSMNKEQLEELRVKPLSASSASKRTLVPALNMRLWYAPHLELPNGMVLKGATLVAIRPSEQPKKEMVSEGNWVASAFEEPFGTAARMLVKRRTYCLEMNSF</sequence>
<dbReference type="PANTHER" id="PTHR31215">
    <property type="entry name" value="OS05G0510400 PROTEIN-RELATED"/>
    <property type="match status" value="1"/>
</dbReference>
<dbReference type="AlphaFoldDB" id="A0AAV6WFB9"/>
<protein>
    <recommendedName>
        <fullName evidence="1">F-box domain-containing protein</fullName>
    </recommendedName>
</protein>
<comment type="caution">
    <text evidence="2">The sequence shown here is derived from an EMBL/GenBank/DDBJ whole genome shotgun (WGS) entry which is preliminary data.</text>
</comment>
<proteinExistence type="predicted"/>
<accession>A0AAV6WFB9</accession>
<evidence type="ECO:0000313" key="3">
    <source>
        <dbReference type="Proteomes" id="UP000826271"/>
    </source>
</evidence>
<evidence type="ECO:0000259" key="1">
    <source>
        <dbReference type="Pfam" id="PF12937"/>
    </source>
</evidence>
<dbReference type="InterPro" id="IPR001810">
    <property type="entry name" value="F-box_dom"/>
</dbReference>
<dbReference type="InterPro" id="IPR044809">
    <property type="entry name" value="AUF1-like"/>
</dbReference>
<evidence type="ECO:0000313" key="2">
    <source>
        <dbReference type="EMBL" id="KAG8365635.1"/>
    </source>
</evidence>
<feature type="domain" description="F-box" evidence="1">
    <location>
        <begin position="19"/>
        <end position="54"/>
    </location>
</feature>
<dbReference type="EMBL" id="WHWC01000018">
    <property type="protein sequence ID" value="KAG8365635.1"/>
    <property type="molecule type" value="Genomic_DNA"/>
</dbReference>
<gene>
    <name evidence="2" type="ORF">BUALT_Bualt18G0126600</name>
</gene>
<organism evidence="2 3">
    <name type="scientific">Buddleja alternifolia</name>
    <dbReference type="NCBI Taxonomy" id="168488"/>
    <lineage>
        <taxon>Eukaryota</taxon>
        <taxon>Viridiplantae</taxon>
        <taxon>Streptophyta</taxon>
        <taxon>Embryophyta</taxon>
        <taxon>Tracheophyta</taxon>
        <taxon>Spermatophyta</taxon>
        <taxon>Magnoliopsida</taxon>
        <taxon>eudicotyledons</taxon>
        <taxon>Gunneridae</taxon>
        <taxon>Pentapetalae</taxon>
        <taxon>asterids</taxon>
        <taxon>lamiids</taxon>
        <taxon>Lamiales</taxon>
        <taxon>Scrophulariaceae</taxon>
        <taxon>Buddlejeae</taxon>
        <taxon>Buddleja</taxon>
    </lineage>
</organism>
<dbReference type="SUPFAM" id="SSF81383">
    <property type="entry name" value="F-box domain"/>
    <property type="match status" value="1"/>
</dbReference>
<dbReference type="Pfam" id="PF12937">
    <property type="entry name" value="F-box-like"/>
    <property type="match status" value="1"/>
</dbReference>